<accession>A0A2H1EA26</accession>
<keyword evidence="2" id="KW-1185">Reference proteome</keyword>
<reference evidence="1 2" key="1">
    <citation type="submission" date="2016-11" db="EMBL/GenBank/DDBJ databases">
        <authorList>
            <person name="Jaros S."/>
            <person name="Januszkiewicz K."/>
            <person name="Wedrychowicz H."/>
        </authorList>
    </citation>
    <scope>NUCLEOTIDE SEQUENCE [LARGE SCALE GENOMIC DNA]</scope>
    <source>
        <strain evidence="1">NCIMB 2154T</strain>
    </source>
</reference>
<dbReference type="STRING" id="1349785.GCA_000509405_02787"/>
<dbReference type="AlphaFoldDB" id="A0A2H1EA26"/>
<sequence length="80" mass="9490">MLQKHEHTVCKSVSDHHIHELRFDCSDLHLQIELFSSIVFQKTAVIPQYFYTENILYKPKQANKLFISKKHSRGPPYHVI</sequence>
<name>A0A2H1EA26_9FLAO</name>
<organism evidence="1 2">
    <name type="scientific">Tenacibaculum maritimum NCIMB 2154</name>
    <dbReference type="NCBI Taxonomy" id="1349785"/>
    <lineage>
        <taxon>Bacteria</taxon>
        <taxon>Pseudomonadati</taxon>
        <taxon>Bacteroidota</taxon>
        <taxon>Flavobacteriia</taxon>
        <taxon>Flavobacteriales</taxon>
        <taxon>Flavobacteriaceae</taxon>
        <taxon>Tenacibaculum</taxon>
    </lineage>
</organism>
<dbReference type="KEGG" id="tmar:MARIT_1831"/>
<protein>
    <submittedName>
        <fullName evidence="1">Uncharacterized protein</fullName>
    </submittedName>
</protein>
<dbReference type="GeneID" id="47723334"/>
<gene>
    <name evidence="1" type="ORF">MARIT_1831</name>
</gene>
<evidence type="ECO:0000313" key="1">
    <source>
        <dbReference type="EMBL" id="SFZ82952.1"/>
    </source>
</evidence>
<proteinExistence type="predicted"/>
<dbReference type="OrthoDB" id="1449138at2"/>
<dbReference type="Proteomes" id="UP000231564">
    <property type="component" value="Chromosome MARIT"/>
</dbReference>
<dbReference type="RefSeq" id="WP_100211318.1">
    <property type="nucleotide sequence ID" value="NZ_CP138495.1"/>
</dbReference>
<evidence type="ECO:0000313" key="2">
    <source>
        <dbReference type="Proteomes" id="UP000231564"/>
    </source>
</evidence>
<dbReference type="EMBL" id="LT634361">
    <property type="protein sequence ID" value="SFZ82952.1"/>
    <property type="molecule type" value="Genomic_DNA"/>
</dbReference>